<reference evidence="2" key="1">
    <citation type="submission" date="2022-12" db="EMBL/GenBank/DDBJ databases">
        <title>Genome assemblies of Blomia tropicalis.</title>
        <authorList>
            <person name="Cui Y."/>
        </authorList>
    </citation>
    <scope>NUCLEOTIDE SEQUENCE</scope>
    <source>
        <tissue evidence="2">Adult mites</tissue>
    </source>
</reference>
<gene>
    <name evidence="2" type="ORF">RDWZM_000063</name>
</gene>
<dbReference type="Proteomes" id="UP001142055">
    <property type="component" value="Chromosome 1"/>
</dbReference>
<dbReference type="EMBL" id="JAPWDV010000001">
    <property type="protein sequence ID" value="KAJ6221518.1"/>
    <property type="molecule type" value="Genomic_DNA"/>
</dbReference>
<protein>
    <submittedName>
        <fullName evidence="2">Uncharacterized protein</fullName>
    </submittedName>
</protein>
<evidence type="ECO:0000313" key="3">
    <source>
        <dbReference type="Proteomes" id="UP001142055"/>
    </source>
</evidence>
<keyword evidence="1" id="KW-0175">Coiled coil</keyword>
<name>A0A9Q0MA49_BLOTA</name>
<sequence>MIPQHFIRSPSLREKLNDRYAGLELATALAFIGSQADNLKFGEENQKTLEELKKEAASLKKLANDEIKKLEEEGKTSMTTELVKLEQDITTLEKHLDSLQSNTEPGKVAIHVAETVLRGLKSKLDAEIKKLESTL</sequence>
<comment type="caution">
    <text evidence="2">The sequence shown here is derived from an EMBL/GenBank/DDBJ whole genome shotgun (WGS) entry which is preliminary data.</text>
</comment>
<dbReference type="AlphaFoldDB" id="A0A9Q0MA49"/>
<accession>A0A9Q0MA49</accession>
<feature type="coiled-coil region" evidence="1">
    <location>
        <begin position="42"/>
        <end position="102"/>
    </location>
</feature>
<organism evidence="2 3">
    <name type="scientific">Blomia tropicalis</name>
    <name type="common">Mite</name>
    <dbReference type="NCBI Taxonomy" id="40697"/>
    <lineage>
        <taxon>Eukaryota</taxon>
        <taxon>Metazoa</taxon>
        <taxon>Ecdysozoa</taxon>
        <taxon>Arthropoda</taxon>
        <taxon>Chelicerata</taxon>
        <taxon>Arachnida</taxon>
        <taxon>Acari</taxon>
        <taxon>Acariformes</taxon>
        <taxon>Sarcoptiformes</taxon>
        <taxon>Astigmata</taxon>
        <taxon>Glycyphagoidea</taxon>
        <taxon>Echimyopodidae</taxon>
        <taxon>Blomia</taxon>
    </lineage>
</organism>
<proteinExistence type="predicted"/>
<keyword evidence="3" id="KW-1185">Reference proteome</keyword>
<evidence type="ECO:0000256" key="1">
    <source>
        <dbReference type="SAM" id="Coils"/>
    </source>
</evidence>
<evidence type="ECO:0000313" key="2">
    <source>
        <dbReference type="EMBL" id="KAJ6221518.1"/>
    </source>
</evidence>